<dbReference type="AlphaFoldDB" id="A0A2W5S918"/>
<protein>
    <submittedName>
        <fullName evidence="2">Uncharacterized protein</fullName>
    </submittedName>
</protein>
<reference evidence="2 3" key="1">
    <citation type="submission" date="2017-08" db="EMBL/GenBank/DDBJ databases">
        <title>Infants hospitalized years apart are colonized by the same room-sourced microbial strains.</title>
        <authorList>
            <person name="Brooks B."/>
            <person name="Olm M.R."/>
            <person name="Firek B.A."/>
            <person name="Baker R."/>
            <person name="Thomas B.C."/>
            <person name="Morowitz M.J."/>
            <person name="Banfield J.F."/>
        </authorList>
    </citation>
    <scope>NUCLEOTIDE SEQUENCE [LARGE SCALE GENOMIC DNA]</scope>
    <source>
        <strain evidence="2">S2_005_001_R2_27</strain>
    </source>
</reference>
<feature type="transmembrane region" description="Helical" evidence="1">
    <location>
        <begin position="60"/>
        <end position="77"/>
    </location>
</feature>
<keyword evidence="1" id="KW-0472">Membrane</keyword>
<keyword evidence="1" id="KW-1133">Transmembrane helix</keyword>
<feature type="transmembrane region" description="Helical" evidence="1">
    <location>
        <begin position="146"/>
        <end position="171"/>
    </location>
</feature>
<feature type="transmembrane region" description="Helical" evidence="1">
    <location>
        <begin position="183"/>
        <end position="203"/>
    </location>
</feature>
<gene>
    <name evidence="2" type="ORF">DI549_20430</name>
</gene>
<accession>A0A2W5S918</accession>
<evidence type="ECO:0000313" key="2">
    <source>
        <dbReference type="EMBL" id="PZQ79327.1"/>
    </source>
</evidence>
<feature type="transmembrane region" description="Helical" evidence="1">
    <location>
        <begin position="12"/>
        <end position="28"/>
    </location>
</feature>
<comment type="caution">
    <text evidence="2">The sequence shown here is derived from an EMBL/GenBank/DDBJ whole genome shotgun (WGS) entry which is preliminary data.</text>
</comment>
<name>A0A2W5S918_ANCNO</name>
<sequence>MLLDPGNSIRQLRALLPFVAAALIYFLFDPDRLTNRRSSLREALVWGLCLSFAPLWSNDFGVATVIGFALAWTLLIADWKKHPFRSAGALMLMLAVAAAGSVLILAMVSSVPNWWGFLPGAADYQFWYFGAWGETKQLLGIHDLKYLLFMPSGTIILSAAISILSVLSITARQISSRQSVGDRLSFAIAISSLGGCLAAQVGGHITFEYWHASRLASGAILVIEAYKWTASFPVLASMLARVQERIWDGHLFKLKPMDLLVGLACLTLVLPSAGASVRAAQHSDTSPDAQTARDRLGGFPRNDAREIACFSRLGDLLDRAGIPSDRRMASSYLSALNLAARADQPFQVDAVIHLLGDDFRARNLAMLQSAKPLLFTTIAYSYSPWERWNERTIWPFFEYVYANYEPVFRSEQHVVWLRKAAVGTTSAPADALSEPTCTIEQKGPRDVALTVSVPDLREPTWVVLSADQEVRRVDAGLMDRLSRPILMVDEGQEQVLTQFGGASAHRYGVNVKNPRLEIPVVVEPGKDKTIDLVVEPTRGWGVTVKACKATQRMAQIVEPSERIPTLGDCQAFLDRVSDRLATLGYNKP</sequence>
<evidence type="ECO:0000256" key="1">
    <source>
        <dbReference type="SAM" id="Phobius"/>
    </source>
</evidence>
<proteinExistence type="predicted"/>
<keyword evidence="1" id="KW-0812">Transmembrane</keyword>
<dbReference type="EMBL" id="QFQD01000093">
    <property type="protein sequence ID" value="PZQ79327.1"/>
    <property type="molecule type" value="Genomic_DNA"/>
</dbReference>
<organism evidence="2 3">
    <name type="scientific">Ancylobacter novellus</name>
    <name type="common">Thiobacillus novellus</name>
    <dbReference type="NCBI Taxonomy" id="921"/>
    <lineage>
        <taxon>Bacteria</taxon>
        <taxon>Pseudomonadati</taxon>
        <taxon>Pseudomonadota</taxon>
        <taxon>Alphaproteobacteria</taxon>
        <taxon>Hyphomicrobiales</taxon>
        <taxon>Xanthobacteraceae</taxon>
        <taxon>Ancylobacter</taxon>
    </lineage>
</organism>
<dbReference type="Proteomes" id="UP000248887">
    <property type="component" value="Unassembled WGS sequence"/>
</dbReference>
<feature type="transmembrane region" description="Helical" evidence="1">
    <location>
        <begin position="89"/>
        <end position="108"/>
    </location>
</feature>
<evidence type="ECO:0000313" key="3">
    <source>
        <dbReference type="Proteomes" id="UP000248887"/>
    </source>
</evidence>